<dbReference type="EMBL" id="JACIIZ010000017">
    <property type="protein sequence ID" value="MBB6254414.1"/>
    <property type="molecule type" value="Genomic_DNA"/>
</dbReference>
<proteinExistence type="predicted"/>
<name>A0A7X0EHA0_9PROT</name>
<dbReference type="Proteomes" id="UP000539175">
    <property type="component" value="Unassembled WGS sequence"/>
</dbReference>
<organism evidence="1 2">
    <name type="scientific">Nitrospirillum iridis</name>
    <dbReference type="NCBI Taxonomy" id="765888"/>
    <lineage>
        <taxon>Bacteria</taxon>
        <taxon>Pseudomonadati</taxon>
        <taxon>Pseudomonadota</taxon>
        <taxon>Alphaproteobacteria</taxon>
        <taxon>Rhodospirillales</taxon>
        <taxon>Azospirillaceae</taxon>
        <taxon>Nitrospirillum</taxon>
    </lineage>
</organism>
<dbReference type="AlphaFoldDB" id="A0A7X0EHA0"/>
<keyword evidence="2" id="KW-1185">Reference proteome</keyword>
<sequence length="32" mass="3846">MLHGTILVMARADKEWNTASDQEHRILYVKYR</sequence>
<accession>A0A7X0EHA0</accession>
<comment type="caution">
    <text evidence="1">The sequence shown here is derived from an EMBL/GenBank/DDBJ whole genome shotgun (WGS) entry which is preliminary data.</text>
</comment>
<evidence type="ECO:0000313" key="1">
    <source>
        <dbReference type="EMBL" id="MBB6254414.1"/>
    </source>
</evidence>
<evidence type="ECO:0000313" key="2">
    <source>
        <dbReference type="Proteomes" id="UP000539175"/>
    </source>
</evidence>
<reference evidence="1 2" key="1">
    <citation type="submission" date="2020-08" db="EMBL/GenBank/DDBJ databases">
        <title>Genomic Encyclopedia of Type Strains, Phase IV (KMG-IV): sequencing the most valuable type-strain genomes for metagenomic binning, comparative biology and taxonomic classification.</title>
        <authorList>
            <person name="Goeker M."/>
        </authorList>
    </citation>
    <scope>NUCLEOTIDE SEQUENCE [LARGE SCALE GENOMIC DNA]</scope>
    <source>
        <strain evidence="1 2">DSM 22198</strain>
    </source>
</reference>
<gene>
    <name evidence="1" type="ORF">FHS74_005003</name>
</gene>
<protein>
    <submittedName>
        <fullName evidence="1">Uncharacterized protein</fullName>
    </submittedName>
</protein>